<dbReference type="PROSITE" id="PS51482">
    <property type="entry name" value="DEGV"/>
    <property type="match status" value="1"/>
</dbReference>
<dbReference type="NCBIfam" id="TIGR00762">
    <property type="entry name" value="DegV"/>
    <property type="match status" value="1"/>
</dbReference>
<accession>A0ABW5TGW9</accession>
<reference evidence="5" key="1">
    <citation type="journal article" date="2019" name="Int. J. Syst. Evol. Microbiol.">
        <title>The Global Catalogue of Microorganisms (GCM) 10K type strain sequencing project: providing services to taxonomists for standard genome sequencing and annotation.</title>
        <authorList>
            <consortium name="The Broad Institute Genomics Platform"/>
            <consortium name="The Broad Institute Genome Sequencing Center for Infectious Disease"/>
            <person name="Wu L."/>
            <person name="Ma J."/>
        </authorList>
    </citation>
    <scope>NUCLEOTIDE SEQUENCE [LARGE SCALE GENOMIC DNA]</scope>
    <source>
        <strain evidence="5">TISTR 932</strain>
    </source>
</reference>
<feature type="coiled-coil region" evidence="3">
    <location>
        <begin position="204"/>
        <end position="231"/>
    </location>
</feature>
<dbReference type="SUPFAM" id="SSF82549">
    <property type="entry name" value="DAK1/DegV-like"/>
    <property type="match status" value="1"/>
</dbReference>
<comment type="caution">
    <text evidence="4">The sequence shown here is derived from an EMBL/GenBank/DDBJ whole genome shotgun (WGS) entry which is preliminary data.</text>
</comment>
<name>A0ABW5TGW9_9ENTE</name>
<dbReference type="Pfam" id="PF02645">
    <property type="entry name" value="DegV"/>
    <property type="match status" value="1"/>
</dbReference>
<evidence type="ECO:0000256" key="3">
    <source>
        <dbReference type="SAM" id="Coils"/>
    </source>
</evidence>
<evidence type="ECO:0000313" key="5">
    <source>
        <dbReference type="Proteomes" id="UP001597427"/>
    </source>
</evidence>
<dbReference type="InterPro" id="IPR003797">
    <property type="entry name" value="DegV"/>
</dbReference>
<evidence type="ECO:0000256" key="2">
    <source>
        <dbReference type="ARBA" id="ARBA00023121"/>
    </source>
</evidence>
<dbReference type="InterPro" id="IPR043168">
    <property type="entry name" value="DegV_C"/>
</dbReference>
<dbReference type="Proteomes" id="UP001597427">
    <property type="component" value="Unassembled WGS sequence"/>
</dbReference>
<evidence type="ECO:0000256" key="1">
    <source>
        <dbReference type="ARBA" id="ARBA00003238"/>
    </source>
</evidence>
<keyword evidence="2" id="KW-0446">Lipid-binding</keyword>
<gene>
    <name evidence="4" type="ORF">ACFSR0_02900</name>
</gene>
<organism evidence="4 5">
    <name type="scientific">Enterococcus camelliae</name>
    <dbReference type="NCBI Taxonomy" id="453959"/>
    <lineage>
        <taxon>Bacteria</taxon>
        <taxon>Bacillati</taxon>
        <taxon>Bacillota</taxon>
        <taxon>Bacilli</taxon>
        <taxon>Lactobacillales</taxon>
        <taxon>Enterococcaceae</taxon>
        <taxon>Enterococcus</taxon>
    </lineage>
</organism>
<comment type="function">
    <text evidence="1">May bind long-chain fatty acids, such as palmitate, and may play a role in lipid transport or fatty acid metabolism.</text>
</comment>
<sequence>MYQIITDACCDLPAKALDQLGVAYIPMTIELDGKDYVDDLGQTFDYQWFLENLKENKQPTTSQINVGQYMMAFKPYVAKRMPLLYLAFSSGLSGSYNSAMQAIALIKEEVPDAEIYCVDTKAASLGQGMLVVQAATLQKEGQSIQEVIQWVETAKNHLRSWVTVDDLNHLERGGRISKTAATIGGLLNIKPIIHMDAEGKLQNVGKARGRKKALQTLLNETERNLDQTILNQFYLSHSGDEASVTEVVNQLQQRYPNTPITRYPLGPTIASHTGYGCIALFSMGSQER</sequence>
<evidence type="ECO:0000313" key="4">
    <source>
        <dbReference type="EMBL" id="MFD2728386.1"/>
    </source>
</evidence>
<dbReference type="RefSeq" id="WP_379979741.1">
    <property type="nucleotide sequence ID" value="NZ_JBHUMO010000014.1"/>
</dbReference>
<dbReference type="PANTHER" id="PTHR33434">
    <property type="entry name" value="DEGV DOMAIN-CONTAINING PROTEIN DR_1986-RELATED"/>
    <property type="match status" value="1"/>
</dbReference>
<dbReference type="Gene3D" id="3.30.1180.10">
    <property type="match status" value="1"/>
</dbReference>
<dbReference type="InterPro" id="IPR050270">
    <property type="entry name" value="DegV_domain_contain"/>
</dbReference>
<dbReference type="PANTHER" id="PTHR33434:SF3">
    <property type="entry name" value="DEGV DOMAIN-CONTAINING PROTEIN YITS"/>
    <property type="match status" value="1"/>
</dbReference>
<keyword evidence="3" id="KW-0175">Coiled coil</keyword>
<protein>
    <submittedName>
        <fullName evidence="4">DegV family protein</fullName>
    </submittedName>
</protein>
<keyword evidence="5" id="KW-1185">Reference proteome</keyword>
<dbReference type="Gene3D" id="3.40.50.10170">
    <property type="match status" value="1"/>
</dbReference>
<proteinExistence type="predicted"/>
<dbReference type="EMBL" id="JBHUMO010000014">
    <property type="protein sequence ID" value="MFD2728386.1"/>
    <property type="molecule type" value="Genomic_DNA"/>
</dbReference>